<reference evidence="1 2" key="1">
    <citation type="journal article" date="2019" name="Int. J. Syst. Evol. Microbiol.">
        <title>The Global Catalogue of Microorganisms (GCM) 10K type strain sequencing project: providing services to taxonomists for standard genome sequencing and annotation.</title>
        <authorList>
            <consortium name="The Broad Institute Genomics Platform"/>
            <consortium name="The Broad Institute Genome Sequencing Center for Infectious Disease"/>
            <person name="Wu L."/>
            <person name="Ma J."/>
        </authorList>
    </citation>
    <scope>NUCLEOTIDE SEQUENCE [LARGE SCALE GENOMIC DNA]</scope>
    <source>
        <strain evidence="1 2">JCM 11896</strain>
    </source>
</reference>
<gene>
    <name evidence="1" type="ORF">GCM10009613_61380</name>
</gene>
<accession>A0ABN1YF23</accession>
<evidence type="ECO:0000313" key="1">
    <source>
        <dbReference type="EMBL" id="GAA1402058.1"/>
    </source>
</evidence>
<organism evidence="1 2">
    <name type="scientific">Pseudonocardia kongjuensis</name>
    <dbReference type="NCBI Taxonomy" id="102227"/>
    <lineage>
        <taxon>Bacteria</taxon>
        <taxon>Bacillati</taxon>
        <taxon>Actinomycetota</taxon>
        <taxon>Actinomycetes</taxon>
        <taxon>Pseudonocardiales</taxon>
        <taxon>Pseudonocardiaceae</taxon>
        <taxon>Pseudonocardia</taxon>
    </lineage>
</organism>
<dbReference type="Proteomes" id="UP001501414">
    <property type="component" value="Unassembled WGS sequence"/>
</dbReference>
<dbReference type="EMBL" id="BAAAJK010000053">
    <property type="protein sequence ID" value="GAA1402058.1"/>
    <property type="molecule type" value="Genomic_DNA"/>
</dbReference>
<proteinExistence type="predicted"/>
<sequence>MHELEIRRGAVFRAHQWVLVDDDGAPLRPDGRSLTVVSKVRRAANSTQVLHTFGTAIVQLVLPDEYDDQPVLAAQLNPMTAEQTAALGFDRGVYDILVDDQLIFPTTTVTAPWVASR</sequence>
<protein>
    <submittedName>
        <fullName evidence="1">Uncharacterized protein</fullName>
    </submittedName>
</protein>
<name>A0ABN1YF23_9PSEU</name>
<keyword evidence="2" id="KW-1185">Reference proteome</keyword>
<evidence type="ECO:0000313" key="2">
    <source>
        <dbReference type="Proteomes" id="UP001501414"/>
    </source>
</evidence>
<dbReference type="RefSeq" id="WP_344029450.1">
    <property type="nucleotide sequence ID" value="NZ_BAAAJK010000053.1"/>
</dbReference>
<comment type="caution">
    <text evidence="1">The sequence shown here is derived from an EMBL/GenBank/DDBJ whole genome shotgun (WGS) entry which is preliminary data.</text>
</comment>